<keyword evidence="1" id="KW-0479">Metal-binding</keyword>
<keyword evidence="1" id="KW-0560">Oxidoreductase</keyword>
<proteinExistence type="inferred from homology"/>
<dbReference type="EMBL" id="CP053708">
    <property type="protein sequence ID" value="QKE88738.1"/>
    <property type="molecule type" value="Genomic_DNA"/>
</dbReference>
<dbReference type="PROSITE" id="PS51471">
    <property type="entry name" value="FE2OG_OXY"/>
    <property type="match status" value="1"/>
</dbReference>
<evidence type="ECO:0000313" key="4">
    <source>
        <dbReference type="Proteomes" id="UP000500767"/>
    </source>
</evidence>
<dbReference type="SUPFAM" id="SSF52833">
    <property type="entry name" value="Thioredoxin-like"/>
    <property type="match status" value="1"/>
</dbReference>
<protein>
    <submittedName>
        <fullName evidence="3">2OG-Fe(II) oxygenase</fullName>
    </submittedName>
</protein>
<dbReference type="InterPro" id="IPR005123">
    <property type="entry name" value="Oxoglu/Fe-dep_dioxygenase_dom"/>
</dbReference>
<dbReference type="Pfam" id="PF00578">
    <property type="entry name" value="AhpC-TSA"/>
    <property type="match status" value="1"/>
</dbReference>
<dbReference type="KEGG" id="lck:HN018_00505"/>
<organism evidence="3 4">
    <name type="scientific">Lichenicola cladoniae</name>
    <dbReference type="NCBI Taxonomy" id="1484109"/>
    <lineage>
        <taxon>Bacteria</taxon>
        <taxon>Pseudomonadati</taxon>
        <taxon>Pseudomonadota</taxon>
        <taxon>Alphaproteobacteria</taxon>
        <taxon>Acetobacterales</taxon>
        <taxon>Acetobacteraceae</taxon>
        <taxon>Lichenicola</taxon>
    </lineage>
</organism>
<comment type="similarity">
    <text evidence="1">Belongs to the iron/ascorbate-dependent oxidoreductase family.</text>
</comment>
<dbReference type="Proteomes" id="UP000500767">
    <property type="component" value="Chromosome"/>
</dbReference>
<keyword evidence="4" id="KW-1185">Reference proteome</keyword>
<dbReference type="InterPro" id="IPR036249">
    <property type="entry name" value="Thioredoxin-like_sf"/>
</dbReference>
<evidence type="ECO:0000256" key="1">
    <source>
        <dbReference type="RuleBase" id="RU003682"/>
    </source>
</evidence>
<reference evidence="3 4" key="1">
    <citation type="journal article" date="2014" name="World J. Microbiol. Biotechnol.">
        <title>Biodiversity and physiological characteristics of Antarctic and Arctic lichens-associated bacteria.</title>
        <authorList>
            <person name="Lee Y.M."/>
            <person name="Kim E.H."/>
            <person name="Lee H.K."/>
            <person name="Hong S.G."/>
        </authorList>
    </citation>
    <scope>NUCLEOTIDE SEQUENCE [LARGE SCALE GENOMIC DNA]</scope>
    <source>
        <strain evidence="3 4">PAMC 26569</strain>
    </source>
</reference>
<dbReference type="GO" id="GO:0016209">
    <property type="term" value="F:antioxidant activity"/>
    <property type="evidence" value="ECO:0007669"/>
    <property type="project" value="InterPro"/>
</dbReference>
<keyword evidence="1" id="KW-0408">Iron</keyword>
<gene>
    <name evidence="3" type="ORF">HN018_00505</name>
</gene>
<accession>A0A6M8HJ71</accession>
<dbReference type="GO" id="GO:0046872">
    <property type="term" value="F:metal ion binding"/>
    <property type="evidence" value="ECO:0007669"/>
    <property type="project" value="UniProtKB-KW"/>
</dbReference>
<dbReference type="Gene3D" id="3.40.30.10">
    <property type="entry name" value="Glutaredoxin"/>
    <property type="match status" value="1"/>
</dbReference>
<evidence type="ECO:0000259" key="2">
    <source>
        <dbReference type="PROSITE" id="PS51471"/>
    </source>
</evidence>
<dbReference type="AlphaFoldDB" id="A0A6M8HJ71"/>
<dbReference type="Gene3D" id="2.60.120.620">
    <property type="entry name" value="q2cbj1_9rhob like domain"/>
    <property type="match status" value="1"/>
</dbReference>
<dbReference type="InterPro" id="IPR000866">
    <property type="entry name" value="AhpC/TSA"/>
</dbReference>
<feature type="domain" description="Fe2OG dioxygenase" evidence="2">
    <location>
        <begin position="256"/>
        <end position="350"/>
    </location>
</feature>
<name>A0A6M8HJ71_9PROT</name>
<dbReference type="RefSeq" id="WP_171837164.1">
    <property type="nucleotide sequence ID" value="NZ_CP053708.1"/>
</dbReference>
<sequence>MTSYASLFVGDPAPWFRQRCTTHHGDYTFDMTGGRYIVLYLFVSSGDPLTHAALRVITENRQLFDDRQASFFGVSADPADESQARLQADLPGIRYFFDHDGLVGRLYGSRSVQQAGPDADGEGRNLWYVLDPLLRVRGVFVDDPDAAVRIVELLGRLPSLDVPTPEQPVPVLMLPDVFEPEFCSRLIDYYETSESQPSGVFTQGADGPSRIVTDTGFKRRRDCQVRHRGLVEQIQARIVRRVVPEIRKAYQFEATELERLILASYDSSDRGCFGAHRDNTVKATEHRRFAVSINLNEGFEGGELVFPEFSRRGFKPGTGGAIIFACSLMHLVTPVTAGRRLACLPFVYDAEAAKLKKANRALAARAAESPVA</sequence>
<evidence type="ECO:0000313" key="3">
    <source>
        <dbReference type="EMBL" id="QKE88738.1"/>
    </source>
</evidence>
<dbReference type="GO" id="GO:0016491">
    <property type="term" value="F:oxidoreductase activity"/>
    <property type="evidence" value="ECO:0007669"/>
    <property type="project" value="UniProtKB-KW"/>
</dbReference>